<dbReference type="AlphaFoldDB" id="A0A402XI91"/>
<dbReference type="InterPro" id="IPR038287">
    <property type="entry name" value="Cse2_sf"/>
</dbReference>
<dbReference type="InterPro" id="IPR013382">
    <property type="entry name" value="CRISPR-assoc_prot_Cse2"/>
</dbReference>
<evidence type="ECO:0000313" key="1">
    <source>
        <dbReference type="EMBL" id="MIV65155.1"/>
    </source>
</evidence>
<comment type="caution">
    <text evidence="1">The sequence shown here is derived from an EMBL/GenBank/DDBJ whole genome shotgun (WGS) entry which is preliminary data.</text>
</comment>
<dbReference type="CDD" id="cd09731">
    <property type="entry name" value="Cse2_I-E"/>
    <property type="match status" value="1"/>
</dbReference>
<protein>
    <submittedName>
        <fullName evidence="1">Type I-E CRISPR-associated protein Cse2/CasB</fullName>
    </submittedName>
</protein>
<dbReference type="NCBIfam" id="TIGR02548">
    <property type="entry name" value="casB_cse2"/>
    <property type="match status" value="1"/>
</dbReference>
<name>A0A402XI91_SALER</name>
<dbReference type="Proteomes" id="UP000885414">
    <property type="component" value="Unassembled WGS sequence"/>
</dbReference>
<reference evidence="1" key="1">
    <citation type="submission" date="2018-07" db="EMBL/GenBank/DDBJ databases">
        <authorList>
            <consortium name="GenomeTrakr network: Whole genome sequencing for foodborne pathogen traceback"/>
        </authorList>
    </citation>
    <scope>NUCLEOTIDE SEQUENCE [LARGE SCALE GENOMIC DNA]</scope>
    <source>
        <strain evidence="1">FDA00010322</strain>
    </source>
</reference>
<gene>
    <name evidence="1" type="primary">casB</name>
    <name evidence="1" type="ORF">BA086_19290</name>
</gene>
<sequence length="186" mass="21638">MSIVQEDHKATLRKWHEDLQEKRGARASLRRSKTVNDACLAEGLHSLLMQTHSLWKDKADWHVTALAIIAVLAAHIKFIDERQSFATQLGQKKSGDNPVMSKLRFSRLSVVKTPDELLRQLRRAVQLLDGSVNLISLADDIFRWCQEQDDLLNHHRRQQRPTEFLRIRWALEYYQAGDTDNDNEKD</sequence>
<accession>A0A402XI91</accession>
<proteinExistence type="predicted"/>
<dbReference type="Pfam" id="PF09485">
    <property type="entry name" value="CRISPR_Cse2"/>
    <property type="match status" value="1"/>
</dbReference>
<dbReference type="Gene3D" id="1.10.520.40">
    <property type="entry name" value="CRISPR-associated protein Cse2"/>
    <property type="match status" value="1"/>
</dbReference>
<dbReference type="EMBL" id="RSUZ01000024">
    <property type="protein sequence ID" value="MIV65155.1"/>
    <property type="molecule type" value="Genomic_DNA"/>
</dbReference>
<organism evidence="1">
    <name type="scientific">Salmonella enterica</name>
    <name type="common">Salmonella choleraesuis</name>
    <dbReference type="NCBI Taxonomy" id="28901"/>
    <lineage>
        <taxon>Bacteria</taxon>
        <taxon>Pseudomonadati</taxon>
        <taxon>Pseudomonadota</taxon>
        <taxon>Gammaproteobacteria</taxon>
        <taxon>Enterobacterales</taxon>
        <taxon>Enterobacteriaceae</taxon>
        <taxon>Salmonella</taxon>
    </lineage>
</organism>